<comment type="caution">
    <text evidence="3">The sequence shown here is derived from an EMBL/GenBank/DDBJ whole genome shotgun (WGS) entry which is preliminary data.</text>
</comment>
<evidence type="ECO:0008006" key="5">
    <source>
        <dbReference type="Google" id="ProtNLM"/>
    </source>
</evidence>
<gene>
    <name evidence="3" type="ORF">G7Y89_g12586</name>
</gene>
<dbReference type="GO" id="GO:0005634">
    <property type="term" value="C:nucleus"/>
    <property type="evidence" value="ECO:0007669"/>
    <property type="project" value="TreeGrafter"/>
</dbReference>
<comment type="similarity">
    <text evidence="1">Belongs to the SAP18 family.</text>
</comment>
<dbReference type="AlphaFoldDB" id="A0A8H4RBJ5"/>
<keyword evidence="4" id="KW-1185">Reference proteome</keyword>
<dbReference type="EMBL" id="JAAMPI010001342">
    <property type="protein sequence ID" value="KAF4625581.1"/>
    <property type="molecule type" value="Genomic_DNA"/>
</dbReference>
<evidence type="ECO:0000313" key="3">
    <source>
        <dbReference type="EMBL" id="KAF4625581.1"/>
    </source>
</evidence>
<reference evidence="3 4" key="1">
    <citation type="submission" date="2020-03" db="EMBL/GenBank/DDBJ databases">
        <title>Draft Genome Sequence of Cudoniella acicularis.</title>
        <authorList>
            <person name="Buettner E."/>
            <person name="Kellner H."/>
        </authorList>
    </citation>
    <scope>NUCLEOTIDE SEQUENCE [LARGE SCALE GENOMIC DNA]</scope>
    <source>
        <strain evidence="3 4">DSM 108380</strain>
    </source>
</reference>
<accession>A0A8H4RBJ5</accession>
<dbReference type="PANTHER" id="PTHR13082:SF0">
    <property type="entry name" value="HISTONE DEACETYLASE COMPLEX SUBUNIT SAP18"/>
    <property type="match status" value="1"/>
</dbReference>
<dbReference type="InterPro" id="IPR042534">
    <property type="entry name" value="SAP18_sf"/>
</dbReference>
<evidence type="ECO:0000256" key="2">
    <source>
        <dbReference type="SAM" id="MobiDB-lite"/>
    </source>
</evidence>
<feature type="compositionally biased region" description="Basic and acidic residues" evidence="2">
    <location>
        <begin position="152"/>
        <end position="161"/>
    </location>
</feature>
<dbReference type="Gene3D" id="3.10.20.550">
    <property type="entry name" value="ASAP complex, SAP18 subunit"/>
    <property type="match status" value="1"/>
</dbReference>
<evidence type="ECO:0000256" key="1">
    <source>
        <dbReference type="ARBA" id="ARBA00009143"/>
    </source>
</evidence>
<dbReference type="OrthoDB" id="440566at2759"/>
<dbReference type="InterPro" id="IPR010516">
    <property type="entry name" value="SAP18"/>
</dbReference>
<dbReference type="PANTHER" id="PTHR13082">
    <property type="entry name" value="SAP18"/>
    <property type="match status" value="1"/>
</dbReference>
<evidence type="ECO:0000313" key="4">
    <source>
        <dbReference type="Proteomes" id="UP000566819"/>
    </source>
</evidence>
<organism evidence="3 4">
    <name type="scientific">Cudoniella acicularis</name>
    <dbReference type="NCBI Taxonomy" id="354080"/>
    <lineage>
        <taxon>Eukaryota</taxon>
        <taxon>Fungi</taxon>
        <taxon>Dikarya</taxon>
        <taxon>Ascomycota</taxon>
        <taxon>Pezizomycotina</taxon>
        <taxon>Leotiomycetes</taxon>
        <taxon>Helotiales</taxon>
        <taxon>Tricladiaceae</taxon>
        <taxon>Cudoniella</taxon>
    </lineage>
</organism>
<dbReference type="Pfam" id="PF06487">
    <property type="entry name" value="SAP18"/>
    <property type="match status" value="1"/>
</dbReference>
<proteinExistence type="inferred from homology"/>
<protein>
    <recommendedName>
        <fullName evidence="5">Histone deacetylase complex subunit SAP18</fullName>
    </recommendedName>
</protein>
<dbReference type="Proteomes" id="UP000566819">
    <property type="component" value="Unassembled WGS sequence"/>
</dbReference>
<feature type="region of interest" description="Disordered" evidence="2">
    <location>
        <begin position="152"/>
        <end position="194"/>
    </location>
</feature>
<name>A0A8H4RBJ5_9HELO</name>
<sequence>MASAPAKIDRQTTTPFHLKLFYRNGGFHRIDEFNPQSELPQHVQIYTWQSCTLRELAHLLTIALPSLLPDPAIGTRLAFRLIFPDTRNPGPGTGPGRYMTKELGSVVIGDGGPGILPDEEGFKSVGLQEEDGMREGILNRKSKTRRDLTLEKRTYDRDLGRSCRAGTEEQDADLGGNCKRSTSQVKSKHLDQQN</sequence>